<evidence type="ECO:0000313" key="5">
    <source>
        <dbReference type="EMBL" id="VDN42978.1"/>
    </source>
</evidence>
<dbReference type="GO" id="GO:0006631">
    <property type="term" value="P:fatty acid metabolic process"/>
    <property type="evidence" value="ECO:0007669"/>
    <property type="project" value="TreeGrafter"/>
</dbReference>
<dbReference type="EMBL" id="UYRT01101505">
    <property type="protein sequence ID" value="VDN42978.1"/>
    <property type="molecule type" value="Genomic_DNA"/>
</dbReference>
<keyword evidence="2" id="KW-0560">Oxidoreductase</keyword>
<protein>
    <recommendedName>
        <fullName evidence="3">Enoyl-[acyl-carrier-protein] reductase, mitochondrial</fullName>
    </recommendedName>
    <alternativeName>
        <fullName evidence="4">2-enoyl thioester reductase</fullName>
    </alternativeName>
</protein>
<evidence type="ECO:0000256" key="1">
    <source>
        <dbReference type="ARBA" id="ARBA00022857"/>
    </source>
</evidence>
<accession>A0A183EUA1</accession>
<dbReference type="PANTHER" id="PTHR43981">
    <property type="entry name" value="ENOYL-[ACYL-CARRIER-PROTEIN] REDUCTASE, MITOCHONDRIAL"/>
    <property type="match status" value="1"/>
</dbReference>
<dbReference type="Proteomes" id="UP000271098">
    <property type="component" value="Unassembled WGS sequence"/>
</dbReference>
<dbReference type="InterPro" id="IPR051034">
    <property type="entry name" value="Mito_Enoyl-ACP_Reductase"/>
</dbReference>
<reference evidence="5 6" key="2">
    <citation type="submission" date="2018-11" db="EMBL/GenBank/DDBJ databases">
        <authorList>
            <consortium name="Pathogen Informatics"/>
        </authorList>
    </citation>
    <scope>NUCLEOTIDE SEQUENCE [LARGE SCALE GENOMIC DNA]</scope>
</reference>
<evidence type="ECO:0000256" key="2">
    <source>
        <dbReference type="ARBA" id="ARBA00023002"/>
    </source>
</evidence>
<gene>
    <name evidence="5" type="ORF">GPUH_LOCUS24542</name>
</gene>
<dbReference type="GO" id="GO:0005739">
    <property type="term" value="C:mitochondrion"/>
    <property type="evidence" value="ECO:0007669"/>
    <property type="project" value="TreeGrafter"/>
</dbReference>
<dbReference type="PANTHER" id="PTHR43981:SF2">
    <property type="entry name" value="ENOYL-[ACYL-CARRIER-PROTEIN] REDUCTASE, MITOCHONDRIAL"/>
    <property type="match status" value="1"/>
</dbReference>
<dbReference type="WBParaSite" id="GPUH_0002457201-mRNA-1">
    <property type="protein sequence ID" value="GPUH_0002457201-mRNA-1"/>
    <property type="gene ID" value="GPUH_0002457201"/>
</dbReference>
<evidence type="ECO:0000313" key="7">
    <source>
        <dbReference type="WBParaSite" id="GPUH_0002457201-mRNA-1"/>
    </source>
</evidence>
<dbReference type="SUPFAM" id="SSF50129">
    <property type="entry name" value="GroES-like"/>
    <property type="match status" value="1"/>
</dbReference>
<dbReference type="Gene3D" id="3.90.180.10">
    <property type="entry name" value="Medium-chain alcohol dehydrogenases, catalytic domain"/>
    <property type="match status" value="1"/>
</dbReference>
<dbReference type="OrthoDB" id="7482721at2759"/>
<proteinExistence type="predicted"/>
<evidence type="ECO:0000256" key="4">
    <source>
        <dbReference type="ARBA" id="ARBA00042123"/>
    </source>
</evidence>
<organism evidence="7">
    <name type="scientific">Gongylonema pulchrum</name>
    <dbReference type="NCBI Taxonomy" id="637853"/>
    <lineage>
        <taxon>Eukaryota</taxon>
        <taxon>Metazoa</taxon>
        <taxon>Ecdysozoa</taxon>
        <taxon>Nematoda</taxon>
        <taxon>Chromadorea</taxon>
        <taxon>Rhabditida</taxon>
        <taxon>Spirurina</taxon>
        <taxon>Spiruromorpha</taxon>
        <taxon>Spiruroidea</taxon>
        <taxon>Gongylonematidae</taxon>
        <taxon>Gongylonema</taxon>
    </lineage>
</organism>
<dbReference type="InterPro" id="IPR011032">
    <property type="entry name" value="GroES-like_sf"/>
</dbReference>
<evidence type="ECO:0000256" key="3">
    <source>
        <dbReference type="ARBA" id="ARBA00041058"/>
    </source>
</evidence>
<sequence length="95" mass="10292">MLGASLLRSISGLCRECCRRCISSKQLIYESYGNPPEMLQLATKELGKVGVGEVRVRWMGAPVDPADINQVQGFYPVQPPLPAVAGIEGFGVIEE</sequence>
<evidence type="ECO:0000313" key="6">
    <source>
        <dbReference type="Proteomes" id="UP000271098"/>
    </source>
</evidence>
<keyword evidence="1" id="KW-0521">NADP</keyword>
<reference evidence="7" key="1">
    <citation type="submission" date="2016-06" db="UniProtKB">
        <authorList>
            <consortium name="WormBaseParasite"/>
        </authorList>
    </citation>
    <scope>IDENTIFICATION</scope>
</reference>
<keyword evidence="6" id="KW-1185">Reference proteome</keyword>
<dbReference type="AlphaFoldDB" id="A0A183EUA1"/>
<dbReference type="GO" id="GO:0016491">
    <property type="term" value="F:oxidoreductase activity"/>
    <property type="evidence" value="ECO:0007669"/>
    <property type="project" value="UniProtKB-KW"/>
</dbReference>
<name>A0A183EUA1_9BILA</name>